<accession>A0A4Q0YWL3</accession>
<dbReference type="OrthoDB" id="5616307at2"/>
<dbReference type="Proteomes" id="UP000290287">
    <property type="component" value="Unassembled WGS sequence"/>
</dbReference>
<organism evidence="1 2">
    <name type="scientific">Veronia nyctiphanis</name>
    <dbReference type="NCBI Taxonomy" id="1278244"/>
    <lineage>
        <taxon>Bacteria</taxon>
        <taxon>Pseudomonadati</taxon>
        <taxon>Pseudomonadota</taxon>
        <taxon>Gammaproteobacteria</taxon>
        <taxon>Vibrionales</taxon>
        <taxon>Vibrionaceae</taxon>
        <taxon>Veronia</taxon>
    </lineage>
</organism>
<proteinExistence type="predicted"/>
<dbReference type="Pfam" id="PF07023">
    <property type="entry name" value="DUF1315"/>
    <property type="match status" value="1"/>
</dbReference>
<evidence type="ECO:0000313" key="1">
    <source>
        <dbReference type="EMBL" id="RXJ73599.1"/>
    </source>
</evidence>
<gene>
    <name evidence="1" type="ORF">CS022_08875</name>
</gene>
<dbReference type="InterPro" id="IPR009749">
    <property type="entry name" value="DUF1315"/>
</dbReference>
<evidence type="ECO:0000313" key="2">
    <source>
        <dbReference type="Proteomes" id="UP000290287"/>
    </source>
</evidence>
<comment type="caution">
    <text evidence="1">The sequence shown here is derived from an EMBL/GenBank/DDBJ whole genome shotgun (WGS) entry which is preliminary data.</text>
</comment>
<name>A0A4Q0YWL3_9GAMM</name>
<sequence length="94" mass="10473">MDTEQLLSSMTPEVLERLNYVVETGKWPDGSVASPEQRDNAMQAIMLYQSRHNTSPQHMTVGAGGDITFKSKQELKRDFSGEGETIAKVKLSDK</sequence>
<evidence type="ECO:0008006" key="3">
    <source>
        <dbReference type="Google" id="ProtNLM"/>
    </source>
</evidence>
<dbReference type="RefSeq" id="WP_129121975.1">
    <property type="nucleotide sequence ID" value="NZ_PEIB01000008.1"/>
</dbReference>
<reference evidence="1 2" key="1">
    <citation type="submission" date="2017-10" db="EMBL/GenBank/DDBJ databases">
        <title>Nyctiphanis sp. nov., isolated from the stomach of the euphausiid Nyctiphanes simplex (Hansen, 1911) in the Gulf of California.</title>
        <authorList>
            <person name="Gomez-Gil B."/>
            <person name="Aguilar-Mendez M."/>
            <person name="Lopez-Cortes A."/>
            <person name="Gomez-Gutierrez J."/>
            <person name="Roque A."/>
            <person name="Lang E."/>
            <person name="Gonzalez-Castillo A."/>
        </authorList>
    </citation>
    <scope>NUCLEOTIDE SEQUENCE [LARGE SCALE GENOMIC DNA]</scope>
    <source>
        <strain evidence="1 2">CAIM 600</strain>
    </source>
</reference>
<protein>
    <recommendedName>
        <fullName evidence="3">DUF1315 domain-containing protein</fullName>
    </recommendedName>
</protein>
<keyword evidence="2" id="KW-1185">Reference proteome</keyword>
<dbReference type="EMBL" id="PEIB01000008">
    <property type="protein sequence ID" value="RXJ73599.1"/>
    <property type="molecule type" value="Genomic_DNA"/>
</dbReference>
<dbReference type="AlphaFoldDB" id="A0A4Q0YWL3"/>